<dbReference type="PANTHER" id="PTHR31836">
    <property type="match status" value="1"/>
</dbReference>
<evidence type="ECO:0000313" key="3">
    <source>
        <dbReference type="EMBL" id="CAG8504924.1"/>
    </source>
</evidence>
<evidence type="ECO:0000313" key="4">
    <source>
        <dbReference type="Proteomes" id="UP000789831"/>
    </source>
</evidence>
<accession>A0A9N8ZRS0</accession>
<dbReference type="OrthoDB" id="623670at2759"/>
<dbReference type="InterPro" id="IPR051477">
    <property type="entry name" value="Expansin_CellWall"/>
</dbReference>
<keyword evidence="4" id="KW-1185">Reference proteome</keyword>
<organism evidence="3 4">
    <name type="scientific">Ambispora gerdemannii</name>
    <dbReference type="NCBI Taxonomy" id="144530"/>
    <lineage>
        <taxon>Eukaryota</taxon>
        <taxon>Fungi</taxon>
        <taxon>Fungi incertae sedis</taxon>
        <taxon>Mucoromycota</taxon>
        <taxon>Glomeromycotina</taxon>
        <taxon>Glomeromycetes</taxon>
        <taxon>Archaeosporales</taxon>
        <taxon>Ambisporaceae</taxon>
        <taxon>Ambispora</taxon>
    </lineage>
</organism>
<sequence>MPIIQNVTIQPLKNNDTLKNDTLIIQNTTLVQNVTSVQSFAKPDAAKGLPGNGKYKGDGTWYKMTDNVQIAGQVSCNSKLYNHNNDYIVALNKPDYLKYAPEKQKNDAPTSLACGKKVRIYHMKDEKSQIKSVDATIVDLCPECKSGDLDLYQVVFNKLSDNSIGRISISWEFLDEEPPAKNSNASRQFYLANGSALLFTLTLSLYFGYV</sequence>
<comment type="caution">
    <text evidence="3">The sequence shown here is derived from an EMBL/GenBank/DDBJ whole genome shotgun (WGS) entry which is preliminary data.</text>
</comment>
<dbReference type="PANTHER" id="PTHR31836:SF25">
    <property type="entry name" value="RLPA-LIKE PROTEIN DOUBLE-PSI BETA-BARREL DOMAIN-CONTAINING PROTEIN"/>
    <property type="match status" value="1"/>
</dbReference>
<evidence type="ECO:0000256" key="2">
    <source>
        <dbReference type="SAM" id="Phobius"/>
    </source>
</evidence>
<dbReference type="Proteomes" id="UP000789831">
    <property type="component" value="Unassembled WGS sequence"/>
</dbReference>
<dbReference type="Gene3D" id="2.40.40.10">
    <property type="entry name" value="RlpA-like domain"/>
    <property type="match status" value="1"/>
</dbReference>
<dbReference type="SUPFAM" id="SSF50685">
    <property type="entry name" value="Barwin-like endoglucanases"/>
    <property type="match status" value="1"/>
</dbReference>
<keyword evidence="2" id="KW-0812">Transmembrane</keyword>
<keyword evidence="2" id="KW-0472">Membrane</keyword>
<keyword evidence="2" id="KW-1133">Transmembrane helix</keyword>
<name>A0A9N8ZRS0_9GLOM</name>
<protein>
    <submittedName>
        <fullName evidence="3">12212_t:CDS:1</fullName>
    </submittedName>
</protein>
<dbReference type="EMBL" id="CAJVPL010000510">
    <property type="protein sequence ID" value="CAG8504924.1"/>
    <property type="molecule type" value="Genomic_DNA"/>
</dbReference>
<proteinExistence type="predicted"/>
<dbReference type="AlphaFoldDB" id="A0A9N8ZRS0"/>
<dbReference type="InterPro" id="IPR036908">
    <property type="entry name" value="RlpA-like_sf"/>
</dbReference>
<keyword evidence="1" id="KW-0732">Signal</keyword>
<gene>
    <name evidence="3" type="ORF">AGERDE_LOCUS4440</name>
</gene>
<feature type="transmembrane region" description="Helical" evidence="2">
    <location>
        <begin position="189"/>
        <end position="209"/>
    </location>
</feature>
<dbReference type="CDD" id="cd22191">
    <property type="entry name" value="DPBB_RlpA_EXP_N-like"/>
    <property type="match status" value="1"/>
</dbReference>
<evidence type="ECO:0000256" key="1">
    <source>
        <dbReference type="ARBA" id="ARBA00022729"/>
    </source>
</evidence>
<reference evidence="3" key="1">
    <citation type="submission" date="2021-06" db="EMBL/GenBank/DDBJ databases">
        <authorList>
            <person name="Kallberg Y."/>
            <person name="Tangrot J."/>
            <person name="Rosling A."/>
        </authorList>
    </citation>
    <scope>NUCLEOTIDE SEQUENCE</scope>
    <source>
        <strain evidence="3">MT106</strain>
    </source>
</reference>